<organism evidence="2 3">
    <name type="scientific">Trichoplusia ni</name>
    <name type="common">Cabbage looper</name>
    <dbReference type="NCBI Taxonomy" id="7111"/>
    <lineage>
        <taxon>Eukaryota</taxon>
        <taxon>Metazoa</taxon>
        <taxon>Ecdysozoa</taxon>
        <taxon>Arthropoda</taxon>
        <taxon>Hexapoda</taxon>
        <taxon>Insecta</taxon>
        <taxon>Pterygota</taxon>
        <taxon>Neoptera</taxon>
        <taxon>Endopterygota</taxon>
        <taxon>Lepidoptera</taxon>
        <taxon>Glossata</taxon>
        <taxon>Ditrysia</taxon>
        <taxon>Noctuoidea</taxon>
        <taxon>Noctuidae</taxon>
        <taxon>Plusiinae</taxon>
        <taxon>Trichoplusia</taxon>
    </lineage>
</organism>
<protein>
    <submittedName>
        <fullName evidence="3">Uncharacterized protein LOC113500240</fullName>
    </submittedName>
</protein>
<dbReference type="KEGG" id="tnl:113500240"/>
<dbReference type="GO" id="GO:0015074">
    <property type="term" value="P:DNA integration"/>
    <property type="evidence" value="ECO:0007669"/>
    <property type="project" value="InterPro"/>
</dbReference>
<dbReference type="RefSeq" id="XP_026736748.1">
    <property type="nucleotide sequence ID" value="XM_026880947.1"/>
</dbReference>
<dbReference type="InterPro" id="IPR021109">
    <property type="entry name" value="Peptidase_aspartic_dom_sf"/>
</dbReference>
<dbReference type="InterPro" id="IPR040676">
    <property type="entry name" value="DUF5641"/>
</dbReference>
<dbReference type="SUPFAM" id="SSF53098">
    <property type="entry name" value="Ribonuclease H-like"/>
    <property type="match status" value="1"/>
</dbReference>
<evidence type="ECO:0000313" key="3">
    <source>
        <dbReference type="RefSeq" id="XP_026736748.1"/>
    </source>
</evidence>
<accession>A0A7E5W7U7</accession>
<proteinExistence type="predicted"/>
<feature type="domain" description="Integrase catalytic" evidence="1">
    <location>
        <begin position="1069"/>
        <end position="1258"/>
    </location>
</feature>
<dbReference type="Proteomes" id="UP000322000">
    <property type="component" value="Chromosome 13"/>
</dbReference>
<dbReference type="Pfam" id="PF05380">
    <property type="entry name" value="Peptidase_A17"/>
    <property type="match status" value="1"/>
</dbReference>
<dbReference type="GeneID" id="113500240"/>
<dbReference type="InterPro" id="IPR041588">
    <property type="entry name" value="Integrase_H2C2"/>
</dbReference>
<dbReference type="GO" id="GO:0003676">
    <property type="term" value="F:nucleic acid binding"/>
    <property type="evidence" value="ECO:0007669"/>
    <property type="project" value="InterPro"/>
</dbReference>
<dbReference type="InParanoid" id="A0A7E5W7U7"/>
<sequence length="1390" mass="158065">MTLNERLCVVQEKNLCHTCLRSGHDSTSCQLRLSCRICNAKHNTILHRHSTMSNVVKENIETTQPAISINDLPVSLSAHLPGQVLLCTAQVEIINNSNHSSIIARALLDSGSQCSFITKNLKERLGLNSNQVNKFNVTGINNNIACEITERCSLMLRSRVGSFKRSIDCLIIPKITGKLPCVQVNAESLKFPKEVVLADPLFYKPADIDILIGADYFFNIMLNNKIDLGGDKPTLQESQLGWLVAGPIAEPYYRSNIHCNLVNRDKRVSLQDIHNSVKKFWEVEELPTDCNKYSIDEQFCESHFVKNTRRLTDGRFSVMMPLTEDPEQALGNSFPMAIKRFVNLEKKLSKHYKVKQQYSDFIEEYAKLGHLSEIQRPKFACYLPHHCVIREHHDTTKLRVVFDASAKTSSSKSLNDIQAVGPILQSDLFSILIRFRIHKFVLIADVEKMYRQIALDESQRHLQLVLWRDNPTTDNNISTDDVSQSIKILQLNTLTYGMASAPFLATRCLAELADKCQDKVIANVIKNDFYIDDLNTGASNVEELRHIYLNVTKVLKSACFPLRKFRTNCPQILSSTSDSDRCVEFHDKANVLGLNWSPKTDELHFPDGIEFSSKVTKRIIISTTCKLFDPLGLVSSCIIKAKILLQHLWIAKLDWDDPVPELYAKRWLNFIQNLHYLSNIFIPRHVLINNNLNEQTVDLHCFVDASQQAYGACVYIRSQDREQNVTVRLLCAKTRVSPIKALTIPRLELCAALIGAQLSEKVLNSVPCTVVSKYLWTDSTVVLGWLKTQNKTLQSFVRNRVNKINELTKDFEWKHVPTELNPADLASRGIDPQHLQFLTLWWEGPSFLREDRSRWPAQPHTIPKDLPEVKVLHSADDTNNNISFIPFKKYSNFMRLLRAYAYVLRFIKNVKNKQSKIKGPLQANELDNSLLVLLKESQVESFTKDIKNIQKGIELPHKSKILCLKPILDTNGLLRVGGRLRHSDYQYDKKHPILLDGKHHLAKLIMKYEHLHLLHAGPQLLLSSVRERFWPLGGRNLARSVVKQCVICTRMNGQTVQPIMGDLPNVRTNADFPFNCSGMDFAGPFMISSKKGRGNRVTKAYLCVFVCLITKALHLEVVSDLSTEAFILCLRRFVSRRGKPYALYCDNGKNFVGANNELGRVIRSSIQAVTDYAANEAIKFSFIPAYSPHFGGIWEAGVKSAKYHLKRVAGNTPLTFEELATLFTQIEAILNSRPLSPLSSDPNDTNPLTPGHFLIGRPLMSVPSLPVNTARPNRYELIEKTRQQFWKRWSREFIAELQNRAKWKRNSKEIQVGDLIIIKEDHSMPLHWRMGRVERLYLGADGICRVADVRTATGTVKRAVTKLCPLPGVDQEEQELKISTPRRMCAPSRT</sequence>
<dbReference type="PANTHER" id="PTHR47331">
    <property type="entry name" value="PHD-TYPE DOMAIN-CONTAINING PROTEIN"/>
    <property type="match status" value="1"/>
</dbReference>
<dbReference type="Pfam" id="PF05585">
    <property type="entry name" value="DUF1758"/>
    <property type="match status" value="1"/>
</dbReference>
<dbReference type="OrthoDB" id="5876180at2759"/>
<dbReference type="Gene3D" id="2.40.70.10">
    <property type="entry name" value="Acid Proteases"/>
    <property type="match status" value="1"/>
</dbReference>
<dbReference type="GO" id="GO:0042575">
    <property type="term" value="C:DNA polymerase complex"/>
    <property type="evidence" value="ECO:0007669"/>
    <property type="project" value="UniProtKB-ARBA"/>
</dbReference>
<gene>
    <name evidence="3" type="primary">LOC113500240</name>
</gene>
<dbReference type="GO" id="GO:0071897">
    <property type="term" value="P:DNA biosynthetic process"/>
    <property type="evidence" value="ECO:0007669"/>
    <property type="project" value="UniProtKB-ARBA"/>
</dbReference>
<dbReference type="Pfam" id="PF17921">
    <property type="entry name" value="Integrase_H2C2"/>
    <property type="match status" value="1"/>
</dbReference>
<name>A0A7E5W7U7_TRINI</name>
<dbReference type="SUPFAM" id="SSF56672">
    <property type="entry name" value="DNA/RNA polymerases"/>
    <property type="match status" value="1"/>
</dbReference>
<dbReference type="PROSITE" id="PS50994">
    <property type="entry name" value="INTEGRASE"/>
    <property type="match status" value="1"/>
</dbReference>
<dbReference type="InterPro" id="IPR008042">
    <property type="entry name" value="Retrotrans_Pao"/>
</dbReference>
<evidence type="ECO:0000313" key="2">
    <source>
        <dbReference type="Proteomes" id="UP000322000"/>
    </source>
</evidence>
<dbReference type="InterPro" id="IPR012337">
    <property type="entry name" value="RNaseH-like_sf"/>
</dbReference>
<dbReference type="InterPro" id="IPR001584">
    <property type="entry name" value="Integrase_cat-core"/>
</dbReference>
<dbReference type="PANTHER" id="PTHR47331:SF1">
    <property type="entry name" value="GAG-LIKE PROTEIN"/>
    <property type="match status" value="1"/>
</dbReference>
<dbReference type="InterPro" id="IPR043502">
    <property type="entry name" value="DNA/RNA_pol_sf"/>
</dbReference>
<evidence type="ECO:0000259" key="1">
    <source>
        <dbReference type="PROSITE" id="PS50994"/>
    </source>
</evidence>
<dbReference type="InterPro" id="IPR036397">
    <property type="entry name" value="RNaseH_sf"/>
</dbReference>
<keyword evidence="2" id="KW-1185">Reference proteome</keyword>
<dbReference type="InterPro" id="IPR008737">
    <property type="entry name" value="DUF1758"/>
</dbReference>
<reference evidence="3" key="1">
    <citation type="submission" date="2025-08" db="UniProtKB">
        <authorList>
            <consortium name="RefSeq"/>
        </authorList>
    </citation>
    <scope>IDENTIFICATION</scope>
</reference>
<dbReference type="Pfam" id="PF18701">
    <property type="entry name" value="DUF5641"/>
    <property type="match status" value="1"/>
</dbReference>
<dbReference type="Gene3D" id="3.30.420.10">
    <property type="entry name" value="Ribonuclease H-like superfamily/Ribonuclease H"/>
    <property type="match status" value="1"/>
</dbReference>